<reference evidence="7 8" key="1">
    <citation type="journal article" date="2024" name="Appl. Environ. Microbiol.">
        <title>Pontiella agarivorans sp. nov., a novel marine anaerobic bacterium capable of degrading macroalgal polysaccharides and fixing nitrogen.</title>
        <authorList>
            <person name="Liu N."/>
            <person name="Kivenson V."/>
            <person name="Peng X."/>
            <person name="Cui Z."/>
            <person name="Lankiewicz T.S."/>
            <person name="Gosselin K.M."/>
            <person name="English C.J."/>
            <person name="Blair E.M."/>
            <person name="O'Malley M.A."/>
            <person name="Valentine D.L."/>
        </authorList>
    </citation>
    <scope>NUCLEOTIDE SEQUENCE [LARGE SCALE GENOMIC DNA]</scope>
    <source>
        <strain evidence="7 8">NLcol2</strain>
    </source>
</reference>
<keyword evidence="3" id="KW-0645">Protease</keyword>
<keyword evidence="4" id="KW-0479">Metal-binding</keyword>
<keyword evidence="5" id="KW-0378">Hydrolase</keyword>
<dbReference type="SUPFAM" id="SSF53187">
    <property type="entry name" value="Zn-dependent exopeptidases"/>
    <property type="match status" value="1"/>
</dbReference>
<dbReference type="RefSeq" id="WP_322610180.1">
    <property type="nucleotide sequence ID" value="NZ_JARVCO010000012.1"/>
</dbReference>
<dbReference type="Gene3D" id="2.40.30.40">
    <property type="entry name" value="Peptidase M42, domain 2"/>
    <property type="match status" value="1"/>
</dbReference>
<dbReference type="CDD" id="cd05656">
    <property type="entry name" value="M42_Frv"/>
    <property type="match status" value="1"/>
</dbReference>
<evidence type="ECO:0000256" key="3">
    <source>
        <dbReference type="ARBA" id="ARBA00022670"/>
    </source>
</evidence>
<dbReference type="Pfam" id="PF05343">
    <property type="entry name" value="Peptidase_M42"/>
    <property type="match status" value="1"/>
</dbReference>
<evidence type="ECO:0000256" key="1">
    <source>
        <dbReference type="ARBA" id="ARBA00006272"/>
    </source>
</evidence>
<comment type="caution">
    <text evidence="7">The sequence shown here is derived from an EMBL/GenBank/DDBJ whole genome shotgun (WGS) entry which is preliminary data.</text>
</comment>
<dbReference type="InterPro" id="IPR051464">
    <property type="entry name" value="Peptidase_M42_aminopept"/>
</dbReference>
<dbReference type="PIRSF" id="PIRSF001123">
    <property type="entry name" value="PepA_GA"/>
    <property type="match status" value="1"/>
</dbReference>
<dbReference type="PANTHER" id="PTHR32481">
    <property type="entry name" value="AMINOPEPTIDASE"/>
    <property type="match status" value="1"/>
</dbReference>
<sequence>MKKESKQFLASLINSISPSGYEGPVANVWKKEAKAFASRVWTDTHGNSHAIVNPGGSPVVMFAGHYDEIGFQISHIDDQGFCWIQALGGWDPQIAQGQRVQINTKKGIIRGVIGKVAIHLQSPEDRKKVSEVKDLWVDIGAKDKADAEKMVEIGDPLVVAYGYEEMANGLAVGRAFDDRAGAFVVLEAARQLSALNPAAEIHCVATVQEEIGLRGAQTAAYGINPDIGIAVDVTFATDHPNMADAVKRENLIELGKGPVITRGPNINAKLFDLLVKTAKAEKIPVQINAEPRGTGTDANALQLNRAGVTTALVSIPLRYMHSPCELISLKDLEACAKLIAKTVENITPETDFVPF</sequence>
<keyword evidence="8" id="KW-1185">Reference proteome</keyword>
<evidence type="ECO:0000313" key="8">
    <source>
        <dbReference type="Proteomes" id="UP001290861"/>
    </source>
</evidence>
<keyword evidence="2" id="KW-0031">Aminopeptidase</keyword>
<comment type="similarity">
    <text evidence="1 6">Belongs to the peptidase M42 family.</text>
</comment>
<proteinExistence type="inferred from homology"/>
<evidence type="ECO:0000313" key="7">
    <source>
        <dbReference type="EMBL" id="MDZ8120407.1"/>
    </source>
</evidence>
<dbReference type="SUPFAM" id="SSF101821">
    <property type="entry name" value="Aminopeptidase/glucanase lid domain"/>
    <property type="match status" value="1"/>
</dbReference>
<evidence type="ECO:0000256" key="6">
    <source>
        <dbReference type="PIRNR" id="PIRNR001123"/>
    </source>
</evidence>
<gene>
    <name evidence="7" type="ORF">P9H32_17390</name>
</gene>
<dbReference type="InterPro" id="IPR008007">
    <property type="entry name" value="Peptidase_M42"/>
</dbReference>
<accession>A0ABU5N1S7</accession>
<organism evidence="7 8">
    <name type="scientific">Pontiella agarivorans</name>
    <dbReference type="NCBI Taxonomy" id="3038953"/>
    <lineage>
        <taxon>Bacteria</taxon>
        <taxon>Pseudomonadati</taxon>
        <taxon>Kiritimatiellota</taxon>
        <taxon>Kiritimatiellia</taxon>
        <taxon>Kiritimatiellales</taxon>
        <taxon>Pontiellaceae</taxon>
        <taxon>Pontiella</taxon>
    </lineage>
</organism>
<dbReference type="Gene3D" id="3.40.630.10">
    <property type="entry name" value="Zn peptidases"/>
    <property type="match status" value="1"/>
</dbReference>
<evidence type="ECO:0000256" key="4">
    <source>
        <dbReference type="ARBA" id="ARBA00022723"/>
    </source>
</evidence>
<evidence type="ECO:0000256" key="5">
    <source>
        <dbReference type="ARBA" id="ARBA00022801"/>
    </source>
</evidence>
<name>A0ABU5N1S7_9BACT</name>
<dbReference type="PANTHER" id="PTHR32481:SF20">
    <property type="entry name" value="AMINOPEPTIDASE YSDC"/>
    <property type="match status" value="1"/>
</dbReference>
<protein>
    <submittedName>
        <fullName evidence="7">M42 family metallopeptidase</fullName>
    </submittedName>
</protein>
<dbReference type="Proteomes" id="UP001290861">
    <property type="component" value="Unassembled WGS sequence"/>
</dbReference>
<evidence type="ECO:0000256" key="2">
    <source>
        <dbReference type="ARBA" id="ARBA00022438"/>
    </source>
</evidence>
<dbReference type="InterPro" id="IPR023367">
    <property type="entry name" value="Peptidase_M42_dom2"/>
</dbReference>
<dbReference type="EMBL" id="JARVCO010000012">
    <property type="protein sequence ID" value="MDZ8120407.1"/>
    <property type="molecule type" value="Genomic_DNA"/>
</dbReference>